<feature type="region of interest" description="Disordered" evidence="1">
    <location>
        <begin position="1"/>
        <end position="35"/>
    </location>
</feature>
<name>A0AAQ4FKZ3_AMBAM</name>
<sequence length="159" mass="17788">MLSPSTLALDRHDALPWRDSNRSGPVHSHFRNPEADVSAQAQDTVALEDNTNAEAVPFQSPAGPQEARDRGSFSVLLVAELYTNSSHQYFCFYQMFHSSKVFEFGVVSKQDATWVPHLTELVVPPLARFLHEKFRARCYGFWKLCHDDFGGVSGGGSTR</sequence>
<evidence type="ECO:0000313" key="2">
    <source>
        <dbReference type="EMBL" id="KAK8787974.1"/>
    </source>
</evidence>
<keyword evidence="3" id="KW-1185">Reference proteome</keyword>
<dbReference type="AlphaFoldDB" id="A0AAQ4FKZ3"/>
<dbReference type="Proteomes" id="UP001321473">
    <property type="component" value="Unassembled WGS sequence"/>
</dbReference>
<feature type="compositionally biased region" description="Basic and acidic residues" evidence="1">
    <location>
        <begin position="9"/>
        <end position="21"/>
    </location>
</feature>
<accession>A0AAQ4FKZ3</accession>
<reference evidence="2 3" key="1">
    <citation type="journal article" date="2023" name="Arcadia Sci">
        <title>De novo assembly of a long-read Amblyomma americanum tick genome.</title>
        <authorList>
            <person name="Chou S."/>
            <person name="Poskanzer K.E."/>
            <person name="Rollins M."/>
            <person name="Thuy-Boun P.S."/>
        </authorList>
    </citation>
    <scope>NUCLEOTIDE SEQUENCE [LARGE SCALE GENOMIC DNA]</scope>
    <source>
        <strain evidence="2">F_SG_1</strain>
        <tissue evidence="2">Salivary glands</tissue>
    </source>
</reference>
<proteinExistence type="predicted"/>
<gene>
    <name evidence="2" type="ORF">V5799_022247</name>
</gene>
<evidence type="ECO:0000313" key="3">
    <source>
        <dbReference type="Proteomes" id="UP001321473"/>
    </source>
</evidence>
<evidence type="ECO:0000256" key="1">
    <source>
        <dbReference type="SAM" id="MobiDB-lite"/>
    </source>
</evidence>
<dbReference type="EMBL" id="JARKHS020001227">
    <property type="protein sequence ID" value="KAK8787974.1"/>
    <property type="molecule type" value="Genomic_DNA"/>
</dbReference>
<comment type="caution">
    <text evidence="2">The sequence shown here is derived from an EMBL/GenBank/DDBJ whole genome shotgun (WGS) entry which is preliminary data.</text>
</comment>
<organism evidence="2 3">
    <name type="scientific">Amblyomma americanum</name>
    <name type="common">Lone star tick</name>
    <dbReference type="NCBI Taxonomy" id="6943"/>
    <lineage>
        <taxon>Eukaryota</taxon>
        <taxon>Metazoa</taxon>
        <taxon>Ecdysozoa</taxon>
        <taxon>Arthropoda</taxon>
        <taxon>Chelicerata</taxon>
        <taxon>Arachnida</taxon>
        <taxon>Acari</taxon>
        <taxon>Parasitiformes</taxon>
        <taxon>Ixodida</taxon>
        <taxon>Ixodoidea</taxon>
        <taxon>Ixodidae</taxon>
        <taxon>Amblyomminae</taxon>
        <taxon>Amblyomma</taxon>
    </lineage>
</organism>
<protein>
    <submittedName>
        <fullName evidence="2">Uncharacterized protein</fullName>
    </submittedName>
</protein>